<comment type="caution">
    <text evidence="1">The sequence shown here is derived from an EMBL/GenBank/DDBJ whole genome shotgun (WGS) entry which is preliminary data.</text>
</comment>
<name>A0A829QHX4_9MYCO</name>
<organism evidence="1 2">
    <name type="scientific">Mycobacteroides abscessus 1948</name>
    <dbReference type="NCBI Taxonomy" id="1299323"/>
    <lineage>
        <taxon>Bacteria</taxon>
        <taxon>Bacillati</taxon>
        <taxon>Actinomycetota</taxon>
        <taxon>Actinomycetes</taxon>
        <taxon>Mycobacteriales</taxon>
        <taxon>Mycobacteriaceae</taxon>
        <taxon>Mycobacteroides</taxon>
        <taxon>Mycobacteroides abscessus</taxon>
    </lineage>
</organism>
<gene>
    <name evidence="1" type="ORF">I542_2652</name>
</gene>
<sequence length="53" mass="5461">MPRAKDTSTSGQPAAAAIAEFSDGLASTAAAADTAKIETPTDPRLTYRFIHPA</sequence>
<accession>A0A829QHX4</accession>
<evidence type="ECO:0000313" key="1">
    <source>
        <dbReference type="EMBL" id="EUA62505.1"/>
    </source>
</evidence>
<dbReference type="AlphaFoldDB" id="A0A829QHX4"/>
<dbReference type="Proteomes" id="UP000021210">
    <property type="component" value="Unassembled WGS sequence"/>
</dbReference>
<proteinExistence type="predicted"/>
<dbReference type="EMBL" id="JAOH01000002">
    <property type="protein sequence ID" value="EUA62505.1"/>
    <property type="molecule type" value="Genomic_DNA"/>
</dbReference>
<protein>
    <submittedName>
        <fullName evidence="1">Uncharacterized protein</fullName>
    </submittedName>
</protein>
<reference evidence="1 2" key="1">
    <citation type="submission" date="2013-12" db="EMBL/GenBank/DDBJ databases">
        <authorList>
            <person name="Zelazny A."/>
            <person name="Olivier K."/>
            <person name="Holland S."/>
            <person name="Lenaerts A."/>
            <person name="Ordway D."/>
            <person name="DeGroote M.A."/>
            <person name="Parker T."/>
            <person name="Sizemore C."/>
            <person name="Tallon L.J."/>
            <person name="Sadzewicz L.K."/>
            <person name="Sengamalay N."/>
            <person name="Fraser C.M."/>
            <person name="Hine E."/>
            <person name="Shefchek K.A."/>
            <person name="Das S.P."/>
            <person name="Tettelin H."/>
        </authorList>
    </citation>
    <scope>NUCLEOTIDE SEQUENCE [LARGE SCALE GENOMIC DNA]</scope>
    <source>
        <strain evidence="1 2">1948</strain>
    </source>
</reference>
<evidence type="ECO:0000313" key="2">
    <source>
        <dbReference type="Proteomes" id="UP000021210"/>
    </source>
</evidence>